<dbReference type="CDD" id="cd00054">
    <property type="entry name" value="EGF_CA"/>
    <property type="match status" value="1"/>
</dbReference>
<feature type="domain" description="EGF-like" evidence="14">
    <location>
        <begin position="194"/>
        <end position="231"/>
    </location>
</feature>
<keyword evidence="7" id="KW-0106">Calcium</keyword>
<dbReference type="PROSITE" id="PS50026">
    <property type="entry name" value="EGF_3"/>
    <property type="match status" value="3"/>
</dbReference>
<evidence type="ECO:0000256" key="10">
    <source>
        <dbReference type="ARBA" id="ARBA00023157"/>
    </source>
</evidence>
<evidence type="ECO:0000256" key="3">
    <source>
        <dbReference type="ARBA" id="ARBA00022536"/>
    </source>
</evidence>
<dbReference type="GO" id="GO:0007154">
    <property type="term" value="P:cell communication"/>
    <property type="evidence" value="ECO:0007669"/>
    <property type="project" value="UniProtKB-ARBA"/>
</dbReference>
<dbReference type="InterPro" id="IPR035914">
    <property type="entry name" value="Sperma_CUB_dom_sf"/>
</dbReference>
<dbReference type="SUPFAM" id="SSF49854">
    <property type="entry name" value="Spermadhesin, CUB domain"/>
    <property type="match status" value="1"/>
</dbReference>
<dbReference type="OrthoDB" id="6514123at2759"/>
<feature type="domain" description="EGF-like" evidence="14">
    <location>
        <begin position="157"/>
        <end position="192"/>
    </location>
</feature>
<evidence type="ECO:0000256" key="4">
    <source>
        <dbReference type="ARBA" id="ARBA00022692"/>
    </source>
</evidence>
<evidence type="ECO:0000313" key="16">
    <source>
        <dbReference type="Proteomes" id="UP000821853"/>
    </source>
</evidence>
<evidence type="ECO:0000256" key="5">
    <source>
        <dbReference type="ARBA" id="ARBA00022729"/>
    </source>
</evidence>
<dbReference type="FunFam" id="2.10.25.10:FF:000391">
    <property type="entry name" value="Weary, isoform C"/>
    <property type="match status" value="1"/>
</dbReference>
<dbReference type="Proteomes" id="UP000821853">
    <property type="component" value="Chromosome 2"/>
</dbReference>
<gene>
    <name evidence="15" type="ORF">HPB48_004320</name>
</gene>
<keyword evidence="9" id="KW-0472">Membrane</keyword>
<protein>
    <recommendedName>
        <fullName evidence="17">Cubilin</fullName>
    </recommendedName>
</protein>
<dbReference type="SMART" id="SM00181">
    <property type="entry name" value="EGF"/>
    <property type="match status" value="4"/>
</dbReference>
<dbReference type="Pfam" id="PF00008">
    <property type="entry name" value="EGF"/>
    <property type="match status" value="2"/>
</dbReference>
<reference evidence="15 16" key="1">
    <citation type="journal article" date="2020" name="Cell">
        <title>Large-Scale Comparative Analyses of Tick Genomes Elucidate Their Genetic Diversity and Vector Capacities.</title>
        <authorList>
            <consortium name="Tick Genome and Microbiome Consortium (TIGMIC)"/>
            <person name="Jia N."/>
            <person name="Wang J."/>
            <person name="Shi W."/>
            <person name="Du L."/>
            <person name="Sun Y."/>
            <person name="Zhan W."/>
            <person name="Jiang J.F."/>
            <person name="Wang Q."/>
            <person name="Zhang B."/>
            <person name="Ji P."/>
            <person name="Bell-Sakyi L."/>
            <person name="Cui X.M."/>
            <person name="Yuan T.T."/>
            <person name="Jiang B.G."/>
            <person name="Yang W.F."/>
            <person name="Lam T.T."/>
            <person name="Chang Q.C."/>
            <person name="Ding S.J."/>
            <person name="Wang X.J."/>
            <person name="Zhu J.G."/>
            <person name="Ruan X.D."/>
            <person name="Zhao L."/>
            <person name="Wei J.T."/>
            <person name="Ye R.Z."/>
            <person name="Que T.C."/>
            <person name="Du C.H."/>
            <person name="Zhou Y.H."/>
            <person name="Cheng J.X."/>
            <person name="Dai P.F."/>
            <person name="Guo W.B."/>
            <person name="Han X.H."/>
            <person name="Huang E.J."/>
            <person name="Li L.F."/>
            <person name="Wei W."/>
            <person name="Gao Y.C."/>
            <person name="Liu J.Z."/>
            <person name="Shao H.Z."/>
            <person name="Wang X."/>
            <person name="Wang C.C."/>
            <person name="Yang T.C."/>
            <person name="Huo Q.B."/>
            <person name="Li W."/>
            <person name="Chen H.Y."/>
            <person name="Chen S.E."/>
            <person name="Zhou L.G."/>
            <person name="Ni X.B."/>
            <person name="Tian J.H."/>
            <person name="Sheng Y."/>
            <person name="Liu T."/>
            <person name="Pan Y.S."/>
            <person name="Xia L.Y."/>
            <person name="Li J."/>
            <person name="Zhao F."/>
            <person name="Cao W.C."/>
        </authorList>
    </citation>
    <scope>NUCLEOTIDE SEQUENCE [LARGE SCALE GENOMIC DNA]</scope>
    <source>
        <tissue evidence="15">Larvae</tissue>
    </source>
</reference>
<evidence type="ECO:0000256" key="1">
    <source>
        <dbReference type="ARBA" id="ARBA00004251"/>
    </source>
</evidence>
<dbReference type="PROSITE" id="PS00022">
    <property type="entry name" value="EGF_1"/>
    <property type="match status" value="2"/>
</dbReference>
<dbReference type="InterPro" id="IPR053119">
    <property type="entry name" value="Cubilin_domain"/>
</dbReference>
<dbReference type="AlphaFoldDB" id="A0A9J6G0R0"/>
<dbReference type="InterPro" id="IPR001881">
    <property type="entry name" value="EGF-like_Ca-bd_dom"/>
</dbReference>
<keyword evidence="8" id="KW-1133">Transmembrane helix</keyword>
<evidence type="ECO:0000256" key="7">
    <source>
        <dbReference type="ARBA" id="ARBA00022837"/>
    </source>
</evidence>
<dbReference type="Gene3D" id="2.10.25.10">
    <property type="entry name" value="Laminin"/>
    <property type="match status" value="3"/>
</dbReference>
<dbReference type="Pfam" id="PF00431">
    <property type="entry name" value="CUB"/>
    <property type="match status" value="1"/>
</dbReference>
<evidence type="ECO:0000256" key="9">
    <source>
        <dbReference type="ARBA" id="ARBA00023136"/>
    </source>
</evidence>
<keyword evidence="10 12" id="KW-1015">Disulfide bond</keyword>
<dbReference type="Gene3D" id="2.60.120.290">
    <property type="entry name" value="Spermadhesin, CUB domain"/>
    <property type="match status" value="1"/>
</dbReference>
<dbReference type="PANTHER" id="PTHR47761">
    <property type="entry name" value="C-TYPE LECTIN-RELATED"/>
    <property type="match status" value="1"/>
</dbReference>
<dbReference type="Pfam" id="PF12947">
    <property type="entry name" value="EGF_3"/>
    <property type="match status" value="1"/>
</dbReference>
<feature type="domain" description="CUB" evidence="13">
    <location>
        <begin position="237"/>
        <end position="350"/>
    </location>
</feature>
<evidence type="ECO:0000256" key="6">
    <source>
        <dbReference type="ARBA" id="ARBA00022737"/>
    </source>
</evidence>
<dbReference type="SMART" id="SM00042">
    <property type="entry name" value="CUB"/>
    <property type="match status" value="1"/>
</dbReference>
<dbReference type="GO" id="GO:0005886">
    <property type="term" value="C:plasma membrane"/>
    <property type="evidence" value="ECO:0007669"/>
    <property type="project" value="UniProtKB-SubCell"/>
</dbReference>
<dbReference type="GO" id="GO:0023052">
    <property type="term" value="P:signaling"/>
    <property type="evidence" value="ECO:0007669"/>
    <property type="project" value="UniProtKB-ARBA"/>
</dbReference>
<evidence type="ECO:0000256" key="12">
    <source>
        <dbReference type="PROSITE-ProRule" id="PRU00076"/>
    </source>
</evidence>
<organism evidence="15 16">
    <name type="scientific">Haemaphysalis longicornis</name>
    <name type="common">Bush tick</name>
    <dbReference type="NCBI Taxonomy" id="44386"/>
    <lineage>
        <taxon>Eukaryota</taxon>
        <taxon>Metazoa</taxon>
        <taxon>Ecdysozoa</taxon>
        <taxon>Arthropoda</taxon>
        <taxon>Chelicerata</taxon>
        <taxon>Arachnida</taxon>
        <taxon>Acari</taxon>
        <taxon>Parasitiformes</taxon>
        <taxon>Ixodida</taxon>
        <taxon>Ixodoidea</taxon>
        <taxon>Ixodidae</taxon>
        <taxon>Haemaphysalinae</taxon>
        <taxon>Haemaphysalis</taxon>
    </lineage>
</organism>
<evidence type="ECO:0000259" key="14">
    <source>
        <dbReference type="PROSITE" id="PS50026"/>
    </source>
</evidence>
<dbReference type="InterPro" id="IPR000742">
    <property type="entry name" value="EGF"/>
</dbReference>
<dbReference type="VEuPathDB" id="VectorBase:HLOH_041622"/>
<dbReference type="EMBL" id="JABSTR010000004">
    <property type="protein sequence ID" value="KAH9368821.1"/>
    <property type="molecule type" value="Genomic_DNA"/>
</dbReference>
<dbReference type="FunFam" id="2.60.120.290:FF:000005">
    <property type="entry name" value="Procollagen C-endopeptidase enhancer 1"/>
    <property type="match status" value="1"/>
</dbReference>
<dbReference type="CDD" id="cd00041">
    <property type="entry name" value="CUB"/>
    <property type="match status" value="1"/>
</dbReference>
<proteinExistence type="predicted"/>
<comment type="subcellular location">
    <subcellularLocation>
        <location evidence="1">Cell membrane</location>
        <topology evidence="1">Single-pass type I membrane protein</topology>
    </subcellularLocation>
</comment>
<dbReference type="OMA" id="ICRSEGY"/>
<comment type="caution">
    <text evidence="15">The sequence shown here is derived from an EMBL/GenBank/DDBJ whole genome shotgun (WGS) entry which is preliminary data.</text>
</comment>
<feature type="disulfide bond" evidence="12">
    <location>
        <begin position="161"/>
        <end position="171"/>
    </location>
</feature>
<evidence type="ECO:0000256" key="8">
    <source>
        <dbReference type="ARBA" id="ARBA00022989"/>
    </source>
</evidence>
<evidence type="ECO:0000256" key="2">
    <source>
        <dbReference type="ARBA" id="ARBA00022475"/>
    </source>
</evidence>
<keyword evidence="2" id="KW-1003">Cell membrane</keyword>
<dbReference type="GO" id="GO:0005509">
    <property type="term" value="F:calcium ion binding"/>
    <property type="evidence" value="ECO:0007669"/>
    <property type="project" value="InterPro"/>
</dbReference>
<dbReference type="PROSITE" id="PS01186">
    <property type="entry name" value="EGF_2"/>
    <property type="match status" value="1"/>
</dbReference>
<keyword evidence="6" id="KW-0677">Repeat</keyword>
<dbReference type="PROSITE" id="PS01180">
    <property type="entry name" value="CUB"/>
    <property type="match status" value="1"/>
</dbReference>
<dbReference type="SUPFAM" id="SSF57196">
    <property type="entry name" value="EGF/Laminin"/>
    <property type="match status" value="3"/>
</dbReference>
<dbReference type="InterPro" id="IPR024731">
    <property type="entry name" value="NELL2-like_EGF"/>
</dbReference>
<evidence type="ECO:0000313" key="15">
    <source>
        <dbReference type="EMBL" id="KAH9368821.1"/>
    </source>
</evidence>
<feature type="disulfide bond" evidence="12">
    <location>
        <begin position="182"/>
        <end position="191"/>
    </location>
</feature>
<sequence length="365" mass="39047">MVFQVPRSRNITFRTSSGRGGIFLNGRDVADVLDKTLGETVESVATLRTEVTELKEKCQTLQTQNPRVDCFNTVGSRFCGPCPPGYVGDGVTCSYVGACNVNNGGCSPLARCIVRSGGFHECLCPPGYVGGGVGASGCVPQGEPGGVVVPSPVQPPLLDPCAARPCSHGFCQPRGNDFVCICETGYSGRLCDRTRDACASEPCHNNGTCMSGQGGSFACSCTPEWTGATCDEPRQSCEDTLYGLNGTLRYPETGGQYAHKRDCTWIIHTSQEKVLNLTFPVFHLEEGHECAFDYLEVHDGPTSNRRTIGRYCGTTLSGTSIVSGQPAVYLHFHSDSSVAGDGFTMEWTSVEPRTFLPSPAFARCI</sequence>
<keyword evidence="16" id="KW-1185">Reference proteome</keyword>
<evidence type="ECO:0000256" key="11">
    <source>
        <dbReference type="ARBA" id="ARBA00023180"/>
    </source>
</evidence>
<evidence type="ECO:0000259" key="13">
    <source>
        <dbReference type="PROSITE" id="PS01180"/>
    </source>
</evidence>
<name>A0A9J6G0R0_HAELO</name>
<keyword evidence="4" id="KW-0812">Transmembrane</keyword>
<comment type="caution">
    <text evidence="12">Lacks conserved residue(s) required for the propagation of feature annotation.</text>
</comment>
<evidence type="ECO:0008006" key="17">
    <source>
        <dbReference type="Google" id="ProtNLM"/>
    </source>
</evidence>
<dbReference type="InterPro" id="IPR000859">
    <property type="entry name" value="CUB_dom"/>
</dbReference>
<dbReference type="SMART" id="SM00179">
    <property type="entry name" value="EGF_CA"/>
    <property type="match status" value="2"/>
</dbReference>
<keyword evidence="3 12" id="KW-0245">EGF-like domain</keyword>
<dbReference type="PANTHER" id="PTHR47761:SF1">
    <property type="entry name" value="C-TYPE LECTIN-RELATED"/>
    <property type="match status" value="1"/>
</dbReference>
<feature type="disulfide bond" evidence="12">
    <location>
        <begin position="221"/>
        <end position="230"/>
    </location>
</feature>
<keyword evidence="5" id="KW-0732">Signal</keyword>
<keyword evidence="11" id="KW-0325">Glycoprotein</keyword>
<feature type="domain" description="EGF-like" evidence="14">
    <location>
        <begin position="95"/>
        <end position="139"/>
    </location>
</feature>
<accession>A0A9J6G0R0</accession>